<accession>H2J2V9</accession>
<proteinExistence type="predicted"/>
<evidence type="ECO:0000313" key="8">
    <source>
        <dbReference type="EMBL" id="AEX85650.1"/>
    </source>
</evidence>
<keyword evidence="4 6" id="KW-1133">Transmembrane helix</keyword>
<keyword evidence="5 6" id="KW-0472">Membrane</keyword>
<dbReference type="GO" id="GO:0005886">
    <property type="term" value="C:plasma membrane"/>
    <property type="evidence" value="ECO:0007669"/>
    <property type="project" value="UniProtKB-SubCell"/>
</dbReference>
<gene>
    <name evidence="8" type="ordered locus">Marpi_1246</name>
</gene>
<dbReference type="InterPro" id="IPR003856">
    <property type="entry name" value="LPS_length_determ_N"/>
</dbReference>
<evidence type="ECO:0000256" key="4">
    <source>
        <dbReference type="ARBA" id="ARBA00022989"/>
    </source>
</evidence>
<keyword evidence="2" id="KW-1003">Cell membrane</keyword>
<dbReference type="eggNOG" id="COG3206">
    <property type="taxonomic scope" value="Bacteria"/>
</dbReference>
<keyword evidence="3 6" id="KW-0812">Transmembrane</keyword>
<evidence type="ECO:0000256" key="2">
    <source>
        <dbReference type="ARBA" id="ARBA00022475"/>
    </source>
</evidence>
<dbReference type="RefSeq" id="WP_014296721.1">
    <property type="nucleotide sequence ID" value="NC_016751.1"/>
</dbReference>
<name>H2J2V9_MARPK</name>
<reference evidence="8 9" key="1">
    <citation type="journal article" date="2012" name="J. Bacteriol.">
        <title>Complete Genome Sequence of the Thermophilic, Piezophilic, Heterotrophic Bacterium Marinitoga piezophila KA3.</title>
        <authorList>
            <person name="Lucas S."/>
            <person name="Han J."/>
            <person name="Lapidus A."/>
            <person name="Cheng J.F."/>
            <person name="Goodwin L.A."/>
            <person name="Pitluck S."/>
            <person name="Peters L."/>
            <person name="Mikhailova N."/>
            <person name="Teshima H."/>
            <person name="Detter J.C."/>
            <person name="Han C."/>
            <person name="Tapia R."/>
            <person name="Land M."/>
            <person name="Hauser L."/>
            <person name="Kyrpides N.C."/>
            <person name="Ivanova N."/>
            <person name="Pagani I."/>
            <person name="Vannier P."/>
            <person name="Oger P."/>
            <person name="Bartlett D.H."/>
            <person name="Noll K.M."/>
            <person name="Woyke T."/>
            <person name="Jebbar M."/>
        </authorList>
    </citation>
    <scope>NUCLEOTIDE SEQUENCE [LARGE SCALE GENOMIC DNA]</scope>
    <source>
        <strain evidence="9">DSM 14283 / JCM 11233 / KA3</strain>
    </source>
</reference>
<dbReference type="InterPro" id="IPR050445">
    <property type="entry name" value="Bact_polysacc_biosynth/exp"/>
</dbReference>
<feature type="transmembrane region" description="Helical" evidence="6">
    <location>
        <begin position="18"/>
        <end position="39"/>
    </location>
</feature>
<dbReference type="STRING" id="443254.Marpi_1246"/>
<evidence type="ECO:0000256" key="6">
    <source>
        <dbReference type="SAM" id="Phobius"/>
    </source>
</evidence>
<dbReference type="Proteomes" id="UP000007161">
    <property type="component" value="Chromosome"/>
</dbReference>
<dbReference type="AlphaFoldDB" id="H2J2V9"/>
<dbReference type="HOGENOM" id="CLU_458424_0_0_0"/>
<protein>
    <submittedName>
        <fullName evidence="8">Uncharacterized protein involved in exopolysaccharide biosynthesis</fullName>
    </submittedName>
</protein>
<feature type="domain" description="Polysaccharide chain length determinant N-terminal" evidence="7">
    <location>
        <begin position="4"/>
        <end position="94"/>
    </location>
</feature>
<evidence type="ECO:0000313" key="9">
    <source>
        <dbReference type="Proteomes" id="UP000007161"/>
    </source>
</evidence>
<evidence type="ECO:0000256" key="5">
    <source>
        <dbReference type="ARBA" id="ARBA00023136"/>
    </source>
</evidence>
<evidence type="ECO:0000256" key="3">
    <source>
        <dbReference type="ARBA" id="ARBA00022692"/>
    </source>
</evidence>
<dbReference type="PANTHER" id="PTHR32309:SF31">
    <property type="entry name" value="CAPSULAR EXOPOLYSACCHARIDE FAMILY"/>
    <property type="match status" value="1"/>
</dbReference>
<reference evidence="9" key="2">
    <citation type="submission" date="2012-01" db="EMBL/GenBank/DDBJ databases">
        <title>Complete sequence of chromosome of Marinitoga piezophila KA3.</title>
        <authorList>
            <person name="Lucas S."/>
            <person name="Han J."/>
            <person name="Lapidus A."/>
            <person name="Cheng J.-F."/>
            <person name="Goodwin L."/>
            <person name="Pitluck S."/>
            <person name="Peters L."/>
            <person name="Mikhailova N."/>
            <person name="Teshima H."/>
            <person name="Detter J.C."/>
            <person name="Han C."/>
            <person name="Tapia R."/>
            <person name="Land M."/>
            <person name="Hauser L."/>
            <person name="Kyrpides N."/>
            <person name="Ivanova N."/>
            <person name="Pagani I."/>
            <person name="Jebbar M."/>
            <person name="Vannier P."/>
            <person name="Oger P."/>
            <person name="Cario A."/>
            <person name="Bartlett D."/>
            <person name="Noll K.M."/>
            <person name="Woyke T."/>
        </authorList>
    </citation>
    <scope>NUCLEOTIDE SEQUENCE [LARGE SCALE GENOMIC DNA]</scope>
    <source>
        <strain evidence="9">DSM 14283 / JCM 11233 / KA3</strain>
    </source>
</reference>
<dbReference type="EMBL" id="CP003257">
    <property type="protein sequence ID" value="AEX85650.1"/>
    <property type="molecule type" value="Genomic_DNA"/>
</dbReference>
<dbReference type="PANTHER" id="PTHR32309">
    <property type="entry name" value="TYROSINE-PROTEIN KINASE"/>
    <property type="match status" value="1"/>
</dbReference>
<feature type="transmembrane region" description="Helical" evidence="6">
    <location>
        <begin position="425"/>
        <end position="445"/>
    </location>
</feature>
<dbReference type="KEGG" id="mpz:Marpi_1246"/>
<organism evidence="8 9">
    <name type="scientific">Marinitoga piezophila (strain DSM 14283 / JCM 11233 / KA3)</name>
    <dbReference type="NCBI Taxonomy" id="443254"/>
    <lineage>
        <taxon>Bacteria</taxon>
        <taxon>Thermotogati</taxon>
        <taxon>Thermotogota</taxon>
        <taxon>Thermotogae</taxon>
        <taxon>Petrotogales</taxon>
        <taxon>Petrotogaceae</taxon>
        <taxon>Marinitoga</taxon>
    </lineage>
</organism>
<sequence>MRTEITLRDIINTLKRRFYILIIVFILVFWGVMYIYNILPKSYESYMEIELNLNQNNSSSQIESLFNLGGSNTELKAEIEKMKTDEILRNIVRDFNLVESKNKSRHIIDRLRGKIYYERDLIEILKDQLKIEPVEGTNILKISIQKSSPDYAKRFIDSWFKYYKLYRENYQKKVNAEKLEYLNPILKKVENDLDEISKKVLDFELKNKITENNPLMDKYYEIVKELYQYEEEKNTLDIKVKNFENVYLNIDPQMKEIYLTEKNQQIKNIKLELENTQYEYETVKILSPNSPKAIELKTKIDVLKAQLEKKLNVIINNKDIYLSSISPDLLSQYKELKYSYEVLDTRYQMLKNLEKDLSKKIIDQSPVMYEYLKLKKEQKILEEKYEIIKNTIEQITINNLLNTEKIKIINASFTPTRAIFPSFKMFFVGGFLFAFFIGSIVALRFELKDNKIHSLKDFEYNFKSPEVVINSQKDIHDISKYIYGLNKNNILILNTITKKDILEKIENMLNEELKILDYNFISISNLDISKIKELEKKINSENNIVFLKEFDKNDLAILSNKIDFVITIVSEKYSVIKNTDIAENSIIFFKKGILK</sequence>
<evidence type="ECO:0000256" key="1">
    <source>
        <dbReference type="ARBA" id="ARBA00004651"/>
    </source>
</evidence>
<comment type="subcellular location">
    <subcellularLocation>
        <location evidence="1">Cell membrane</location>
        <topology evidence="1">Multi-pass membrane protein</topology>
    </subcellularLocation>
</comment>
<evidence type="ECO:0000259" key="7">
    <source>
        <dbReference type="Pfam" id="PF02706"/>
    </source>
</evidence>
<keyword evidence="9" id="KW-1185">Reference proteome</keyword>
<dbReference type="Pfam" id="PF02706">
    <property type="entry name" value="Wzz"/>
    <property type="match status" value="1"/>
</dbReference>